<dbReference type="PROSITE" id="PS50089">
    <property type="entry name" value="ZF_RING_2"/>
    <property type="match status" value="1"/>
</dbReference>
<evidence type="ECO:0000259" key="7">
    <source>
        <dbReference type="PROSITE" id="PS50089"/>
    </source>
</evidence>
<dbReference type="CDD" id="cd05819">
    <property type="entry name" value="NHL"/>
    <property type="match status" value="1"/>
</dbReference>
<dbReference type="InterPro" id="IPR013083">
    <property type="entry name" value="Znf_RING/FYVE/PHD"/>
</dbReference>
<feature type="repeat" description="NHL" evidence="6">
    <location>
        <begin position="315"/>
        <end position="358"/>
    </location>
</feature>
<comment type="caution">
    <text evidence="8">The sequence shown here is derived from an EMBL/GenBank/DDBJ whole genome shotgun (WGS) entry which is preliminary data.</text>
</comment>
<proteinExistence type="predicted"/>
<dbReference type="GO" id="GO:0061630">
    <property type="term" value="F:ubiquitin protein ligase activity"/>
    <property type="evidence" value="ECO:0007669"/>
    <property type="project" value="TreeGrafter"/>
</dbReference>
<gene>
    <name evidence="8" type="ORF">FSP39_004033</name>
</gene>
<dbReference type="SUPFAM" id="SSF75011">
    <property type="entry name" value="3-carboxy-cis,cis-mucoante lactonizing enzyme"/>
    <property type="match status" value="1"/>
</dbReference>
<accession>A0AA89C8D3</accession>
<evidence type="ECO:0000256" key="2">
    <source>
        <dbReference type="ARBA" id="ARBA00022737"/>
    </source>
</evidence>
<evidence type="ECO:0000256" key="1">
    <source>
        <dbReference type="ARBA" id="ARBA00022723"/>
    </source>
</evidence>
<dbReference type="InterPro" id="IPR017907">
    <property type="entry name" value="Znf_RING_CS"/>
</dbReference>
<feature type="repeat" description="NHL" evidence="6">
    <location>
        <begin position="268"/>
        <end position="311"/>
    </location>
</feature>
<dbReference type="Gene3D" id="2.120.10.30">
    <property type="entry name" value="TolB, C-terminal domain"/>
    <property type="match status" value="2"/>
</dbReference>
<dbReference type="InterPro" id="IPR018957">
    <property type="entry name" value="Znf_C3HC4_RING-type"/>
</dbReference>
<evidence type="ECO:0000256" key="3">
    <source>
        <dbReference type="ARBA" id="ARBA00022771"/>
    </source>
</evidence>
<dbReference type="Pfam" id="PF00097">
    <property type="entry name" value="zf-C3HC4"/>
    <property type="match status" value="1"/>
</dbReference>
<name>A0AA89C8D3_PINIB</name>
<keyword evidence="4" id="KW-0862">Zinc</keyword>
<protein>
    <recommendedName>
        <fullName evidence="7">RING-type domain-containing protein</fullName>
    </recommendedName>
</protein>
<dbReference type="InterPro" id="IPR001841">
    <property type="entry name" value="Znf_RING"/>
</dbReference>
<dbReference type="Gene3D" id="3.30.40.10">
    <property type="entry name" value="Zinc/RING finger domain, C3HC4 (zinc finger)"/>
    <property type="match status" value="1"/>
</dbReference>
<dbReference type="InterPro" id="IPR050952">
    <property type="entry name" value="TRIM-NHL_E3_ligases"/>
</dbReference>
<keyword evidence="3 5" id="KW-0863">Zinc-finger</keyword>
<dbReference type="Proteomes" id="UP001186944">
    <property type="component" value="Unassembled WGS sequence"/>
</dbReference>
<evidence type="ECO:0000256" key="6">
    <source>
        <dbReference type="PROSITE-ProRule" id="PRU00504"/>
    </source>
</evidence>
<organism evidence="8 9">
    <name type="scientific">Pinctada imbricata</name>
    <name type="common">Atlantic pearl-oyster</name>
    <name type="synonym">Pinctada martensii</name>
    <dbReference type="NCBI Taxonomy" id="66713"/>
    <lineage>
        <taxon>Eukaryota</taxon>
        <taxon>Metazoa</taxon>
        <taxon>Spiralia</taxon>
        <taxon>Lophotrochozoa</taxon>
        <taxon>Mollusca</taxon>
        <taxon>Bivalvia</taxon>
        <taxon>Autobranchia</taxon>
        <taxon>Pteriomorphia</taxon>
        <taxon>Pterioida</taxon>
        <taxon>Pterioidea</taxon>
        <taxon>Pteriidae</taxon>
        <taxon>Pinctada</taxon>
    </lineage>
</organism>
<reference evidence="8" key="1">
    <citation type="submission" date="2019-08" db="EMBL/GenBank/DDBJ databases">
        <title>The improved chromosome-level genome for the pearl oyster Pinctada fucata martensii using PacBio sequencing and Hi-C.</title>
        <authorList>
            <person name="Zheng Z."/>
        </authorList>
    </citation>
    <scope>NUCLEOTIDE SEQUENCE</scope>
    <source>
        <strain evidence="8">ZZ-2019</strain>
        <tissue evidence="8">Adductor muscle</tissue>
    </source>
</reference>
<evidence type="ECO:0000256" key="5">
    <source>
        <dbReference type="PROSITE-ProRule" id="PRU00175"/>
    </source>
</evidence>
<evidence type="ECO:0000313" key="9">
    <source>
        <dbReference type="Proteomes" id="UP001186944"/>
    </source>
</evidence>
<feature type="domain" description="RING-type" evidence="7">
    <location>
        <begin position="17"/>
        <end position="61"/>
    </location>
</feature>
<dbReference type="InterPro" id="IPR001258">
    <property type="entry name" value="NHL_repeat"/>
</dbReference>
<dbReference type="PANTHER" id="PTHR24104">
    <property type="entry name" value="E3 UBIQUITIN-PROTEIN LIGASE NHLRC1-RELATED"/>
    <property type="match status" value="1"/>
</dbReference>
<dbReference type="SMART" id="SM00184">
    <property type="entry name" value="RING"/>
    <property type="match status" value="1"/>
</dbReference>
<keyword evidence="2" id="KW-0677">Repeat</keyword>
<dbReference type="InterPro" id="IPR011042">
    <property type="entry name" value="6-blade_b-propeller_TolB-like"/>
</dbReference>
<evidence type="ECO:0000313" key="8">
    <source>
        <dbReference type="EMBL" id="KAK3099411.1"/>
    </source>
</evidence>
<dbReference type="PANTHER" id="PTHR24104:SF25">
    <property type="entry name" value="PROTEIN LIN-41"/>
    <property type="match status" value="1"/>
</dbReference>
<evidence type="ECO:0000256" key="4">
    <source>
        <dbReference type="ARBA" id="ARBA00022833"/>
    </source>
</evidence>
<dbReference type="AlphaFoldDB" id="A0AA89C8D3"/>
<sequence length="439" mass="48876">MASANVVDEIEDTFLSCSICFQQFTRPKALPCLHSFCEGCLRDYIVSRFESSGQFPCPLCRQTIYIPPNGVYGFPDNHFIIGLRDTVGHRDNPEQHGELLRSLSSSVHLTENQSLINSDKLHVSFTKRRTTAHLLRIIGHYGADQSGFVHISGLTYSALENEIFVVDCSLNRISIFSNVGDYRGGFFCDCSIRDVAVSPNGNILVTVSRAGSAILREYSVDGRLIASYGSFYKYENPFGITLTRRNKVVITSLQSNNVHILTERRKPSIKFGSRGSGPNHFLHPYYVSVNSRDDIIITDSGNHRIKVHKNDGSVINVFGKQGSEDGDLFYPMGVCVDPYDNIYVADANNFRVQMYSPSGRYLATPVNNTYEYGVDVKPTNVAFVGKHLAVALRGTKSSQIHLYDWDIDRATPRGSQGTSTKIKTSCCSCFTSSPTYDEI</sequence>
<dbReference type="Pfam" id="PF01436">
    <property type="entry name" value="NHL"/>
    <property type="match status" value="2"/>
</dbReference>
<keyword evidence="1" id="KW-0479">Metal-binding</keyword>
<keyword evidence="9" id="KW-1185">Reference proteome</keyword>
<dbReference type="PROSITE" id="PS00518">
    <property type="entry name" value="ZF_RING_1"/>
    <property type="match status" value="1"/>
</dbReference>
<dbReference type="SUPFAM" id="SSF57850">
    <property type="entry name" value="RING/U-box"/>
    <property type="match status" value="1"/>
</dbReference>
<dbReference type="GO" id="GO:0043161">
    <property type="term" value="P:proteasome-mediated ubiquitin-dependent protein catabolic process"/>
    <property type="evidence" value="ECO:0007669"/>
    <property type="project" value="TreeGrafter"/>
</dbReference>
<dbReference type="GO" id="GO:0008270">
    <property type="term" value="F:zinc ion binding"/>
    <property type="evidence" value="ECO:0007669"/>
    <property type="project" value="UniProtKB-KW"/>
</dbReference>
<dbReference type="GO" id="GO:0000209">
    <property type="term" value="P:protein polyubiquitination"/>
    <property type="evidence" value="ECO:0007669"/>
    <property type="project" value="TreeGrafter"/>
</dbReference>
<dbReference type="EMBL" id="VSWD01000006">
    <property type="protein sequence ID" value="KAK3099411.1"/>
    <property type="molecule type" value="Genomic_DNA"/>
</dbReference>
<dbReference type="PROSITE" id="PS51125">
    <property type="entry name" value="NHL"/>
    <property type="match status" value="2"/>
</dbReference>